<dbReference type="EMBL" id="JAMZIH010006365">
    <property type="protein sequence ID" value="KAJ1673998.1"/>
    <property type="molecule type" value="Genomic_DNA"/>
</dbReference>
<protein>
    <submittedName>
        <fullName evidence="1">Uncharacterized protein</fullName>
    </submittedName>
</protein>
<reference evidence="1" key="1">
    <citation type="submission" date="2022-06" db="EMBL/GenBank/DDBJ databases">
        <title>Phylogenomic reconstructions and comparative analyses of Kickxellomycotina fungi.</title>
        <authorList>
            <person name="Reynolds N.K."/>
            <person name="Stajich J.E."/>
            <person name="Barry K."/>
            <person name="Grigoriev I.V."/>
            <person name="Crous P."/>
            <person name="Smith M.E."/>
        </authorList>
    </citation>
    <scope>NUCLEOTIDE SEQUENCE</scope>
    <source>
        <strain evidence="1">RSA 2271</strain>
    </source>
</reference>
<gene>
    <name evidence="1" type="ORF">EV182_004166</name>
</gene>
<accession>A0ACC1HE48</accession>
<proteinExistence type="predicted"/>
<feature type="non-terminal residue" evidence="1">
    <location>
        <position position="414"/>
    </location>
</feature>
<dbReference type="Proteomes" id="UP001145114">
    <property type="component" value="Unassembled WGS sequence"/>
</dbReference>
<organism evidence="1 2">
    <name type="scientific">Spiromyces aspiralis</name>
    <dbReference type="NCBI Taxonomy" id="68401"/>
    <lineage>
        <taxon>Eukaryota</taxon>
        <taxon>Fungi</taxon>
        <taxon>Fungi incertae sedis</taxon>
        <taxon>Zoopagomycota</taxon>
        <taxon>Kickxellomycotina</taxon>
        <taxon>Kickxellomycetes</taxon>
        <taxon>Kickxellales</taxon>
        <taxon>Kickxellaceae</taxon>
        <taxon>Spiromyces</taxon>
    </lineage>
</organism>
<keyword evidence="2" id="KW-1185">Reference proteome</keyword>
<evidence type="ECO:0000313" key="1">
    <source>
        <dbReference type="EMBL" id="KAJ1673998.1"/>
    </source>
</evidence>
<comment type="caution">
    <text evidence="1">The sequence shown here is derived from an EMBL/GenBank/DDBJ whole genome shotgun (WGS) entry which is preliminary data.</text>
</comment>
<sequence>MHPHRQSLPGNSADPASTTSPNTLSRTDSDQNCHPNDSSSVRSPSQQQSPPQKQQPDSKATASKQPPASSSQADSAAAKAVSPVRKRLSLACTTCRQRKVKCDGARPACKTCAKFKWPCMYLPSNRKRGPRPRGLALMSTAGSGYHTSTYPWSTSPTHNPYTAASLGDVSAHQGSAADYRYHSPHNHHHHSQHIPRSARQAPYTTPSIPGPVDRASTPALSAQLSLYNSHNFSTYGDFLSNLSSPVGGSSHGHVLTGNVSHNSRRGPINQLLYRQSHFAEPPCLPSVLQESGDTTNISKHANGQQQRHHFPQPLMQPLQPPPSLPAPGQVSTISAKGVENIDKPLPISSSSNGNNNETRAKHIEGGSPSSSLYPALAPIKLPNLPMVGSLVSSDTARPRLPPIEVTPAPQGDSA</sequence>
<evidence type="ECO:0000313" key="2">
    <source>
        <dbReference type="Proteomes" id="UP001145114"/>
    </source>
</evidence>
<name>A0ACC1HE48_9FUNG</name>